<name>A0AAW9K9F1_CLOPF</name>
<dbReference type="EMBL" id="WNUR01000057">
    <property type="protein sequence ID" value="MDZ7542276.1"/>
    <property type="molecule type" value="Genomic_DNA"/>
</dbReference>
<dbReference type="Gene3D" id="3.30.2020.10">
    <property type="entry name" value="NE0471-like N-terminal domain"/>
    <property type="match status" value="1"/>
</dbReference>
<evidence type="ECO:0000313" key="1">
    <source>
        <dbReference type="EMBL" id="MDZ7542276.1"/>
    </source>
</evidence>
<dbReference type="SUPFAM" id="SSF143880">
    <property type="entry name" value="NE0471 N-terminal domain-like"/>
    <property type="match status" value="1"/>
</dbReference>
<dbReference type="InterPro" id="IPR036782">
    <property type="entry name" value="NE0471-like_N"/>
</dbReference>
<dbReference type="Proteomes" id="UP001288944">
    <property type="component" value="Unassembled WGS sequence"/>
</dbReference>
<reference evidence="1" key="1">
    <citation type="submission" date="2019-11" db="EMBL/GenBank/DDBJ databases">
        <title>Characterization of Clostridium perfringens isolates from swine manure treated agricultural soils.</title>
        <authorList>
            <person name="Wushke S.T."/>
        </authorList>
    </citation>
    <scope>NUCLEOTIDE SEQUENCE</scope>
    <source>
        <strain evidence="1">X62</strain>
    </source>
</reference>
<gene>
    <name evidence="1" type="ORF">GNF83_13705</name>
</gene>
<accession>A0AAW9K9F1</accession>
<evidence type="ECO:0000313" key="2">
    <source>
        <dbReference type="Proteomes" id="UP001288944"/>
    </source>
</evidence>
<comment type="caution">
    <text evidence="1">The sequence shown here is derived from an EMBL/GenBank/DDBJ whole genome shotgun (WGS) entry which is preliminary data.</text>
</comment>
<proteinExistence type="predicted"/>
<organism evidence="1 2">
    <name type="scientific">Clostridium perfringens</name>
    <dbReference type="NCBI Taxonomy" id="1502"/>
    <lineage>
        <taxon>Bacteria</taxon>
        <taxon>Bacillati</taxon>
        <taxon>Bacillota</taxon>
        <taxon>Clostridia</taxon>
        <taxon>Eubacteriales</taxon>
        <taxon>Clostridiaceae</taxon>
        <taxon>Clostridium</taxon>
    </lineage>
</organism>
<dbReference type="AlphaFoldDB" id="A0AAW9K9F1"/>
<sequence>MSHIFLGVAPLDGYLLKFYLNSGGFALLDMKPFLEQGDFIILKDLKLFKTVKLDELQGIEWDSVNLSLSRDTIIANMY</sequence>
<protein>
    <submittedName>
        <fullName evidence="1">DUF2442 domain-containing protein</fullName>
    </submittedName>
</protein>